<dbReference type="RefSeq" id="WP_160607747.1">
    <property type="nucleotide sequence ID" value="NZ_WTYF01000004.1"/>
</dbReference>
<proteinExistence type="predicted"/>
<comment type="caution">
    <text evidence="2">The sequence shown here is derived from an EMBL/GenBank/DDBJ whole genome shotgun (WGS) entry which is preliminary data.</text>
</comment>
<keyword evidence="3" id="KW-1185">Reference proteome</keyword>
<dbReference type="AlphaFoldDB" id="A0A844Y037"/>
<feature type="domain" description="Methyltransferase type 11" evidence="1">
    <location>
        <begin position="87"/>
        <end position="139"/>
    </location>
</feature>
<dbReference type="GO" id="GO:0008757">
    <property type="term" value="F:S-adenosylmethionine-dependent methyltransferase activity"/>
    <property type="evidence" value="ECO:0007669"/>
    <property type="project" value="InterPro"/>
</dbReference>
<evidence type="ECO:0000259" key="1">
    <source>
        <dbReference type="Pfam" id="PF08241"/>
    </source>
</evidence>
<keyword evidence="2" id="KW-0808">Transferase</keyword>
<dbReference type="PANTHER" id="PTHR43591">
    <property type="entry name" value="METHYLTRANSFERASE"/>
    <property type="match status" value="1"/>
</dbReference>
<reference evidence="2 3" key="1">
    <citation type="submission" date="2019-12" db="EMBL/GenBank/DDBJ databases">
        <title>Genomic-based taxomic classification of the family Erythrobacteraceae.</title>
        <authorList>
            <person name="Xu L."/>
        </authorList>
    </citation>
    <scope>NUCLEOTIDE SEQUENCE [LARGE SCALE GENOMIC DNA]</scope>
    <source>
        <strain evidence="2 3">DSM 16225</strain>
    </source>
</reference>
<dbReference type="InterPro" id="IPR013216">
    <property type="entry name" value="Methyltransf_11"/>
</dbReference>
<keyword evidence="2" id="KW-0489">Methyltransferase</keyword>
<protein>
    <submittedName>
        <fullName evidence="2">Methyltransferase domain-containing protein</fullName>
    </submittedName>
</protein>
<organism evidence="2 3">
    <name type="scientific">Qipengyuania gaetbuli</name>
    <dbReference type="NCBI Taxonomy" id="266952"/>
    <lineage>
        <taxon>Bacteria</taxon>
        <taxon>Pseudomonadati</taxon>
        <taxon>Pseudomonadota</taxon>
        <taxon>Alphaproteobacteria</taxon>
        <taxon>Sphingomonadales</taxon>
        <taxon>Erythrobacteraceae</taxon>
        <taxon>Qipengyuania</taxon>
    </lineage>
</organism>
<dbReference type="InterPro" id="IPR029063">
    <property type="entry name" value="SAM-dependent_MTases_sf"/>
</dbReference>
<sequence length="231" mass="25505">MSKNPNEQYNVASAGSLPVRLAGYQRRNMFARFMEEMQPGEADAILDIGVTAERSYPSSNYFEKWYPHKAKVTAAGLDDASFLEDEFPGMKFVEANALDLPFGDASFDYVHSSAVIEHVGDAGSQARMIAECARVARKGFFLTTPNRWFPVEFHTVLPLVHWLPKPLFRSLMERTGRDFFAQEANLNLMSAGDMGKAATEAGIAARFVCDVKSVSLAGWPSNLLLVAKAKA</sequence>
<dbReference type="OrthoDB" id="7583028at2"/>
<evidence type="ECO:0000313" key="3">
    <source>
        <dbReference type="Proteomes" id="UP000444185"/>
    </source>
</evidence>
<dbReference type="EMBL" id="WTYF01000004">
    <property type="protein sequence ID" value="MXO51186.1"/>
    <property type="molecule type" value="Genomic_DNA"/>
</dbReference>
<dbReference type="Gene3D" id="3.40.50.150">
    <property type="entry name" value="Vaccinia Virus protein VP39"/>
    <property type="match status" value="1"/>
</dbReference>
<dbReference type="Proteomes" id="UP000444185">
    <property type="component" value="Unassembled WGS sequence"/>
</dbReference>
<name>A0A844Y037_9SPHN</name>
<dbReference type="Pfam" id="PF08241">
    <property type="entry name" value="Methyltransf_11"/>
    <property type="match status" value="1"/>
</dbReference>
<dbReference type="SUPFAM" id="SSF53335">
    <property type="entry name" value="S-adenosyl-L-methionine-dependent methyltransferases"/>
    <property type="match status" value="1"/>
</dbReference>
<gene>
    <name evidence="2" type="ORF">GRI42_07700</name>
</gene>
<dbReference type="GO" id="GO:0032259">
    <property type="term" value="P:methylation"/>
    <property type="evidence" value="ECO:0007669"/>
    <property type="project" value="UniProtKB-KW"/>
</dbReference>
<accession>A0A844Y037</accession>
<evidence type="ECO:0000313" key="2">
    <source>
        <dbReference type="EMBL" id="MXO51186.1"/>
    </source>
</evidence>